<evidence type="ECO:0000313" key="1">
    <source>
        <dbReference type="EMBL" id="KAJ8339102.1"/>
    </source>
</evidence>
<sequence>MTVLGTLPLNGALFYSEQENVTHLTEQRVGKGGSVRSAPDEVSAALHDGSLGANAASVGVPPFFVCDWGRFEEFANESLTCRQVPAFSSSPRSPATCSVQYVQQQTSQVNHK</sequence>
<dbReference type="Proteomes" id="UP001152622">
    <property type="component" value="Chromosome 17"/>
</dbReference>
<dbReference type="EMBL" id="JAINUF010000017">
    <property type="protein sequence ID" value="KAJ8339102.1"/>
    <property type="molecule type" value="Genomic_DNA"/>
</dbReference>
<protein>
    <submittedName>
        <fullName evidence="1">Uncharacterized protein</fullName>
    </submittedName>
</protein>
<evidence type="ECO:0000313" key="2">
    <source>
        <dbReference type="Proteomes" id="UP001152622"/>
    </source>
</evidence>
<organism evidence="1 2">
    <name type="scientific">Synaphobranchus kaupii</name>
    <name type="common">Kaup's arrowtooth eel</name>
    <dbReference type="NCBI Taxonomy" id="118154"/>
    <lineage>
        <taxon>Eukaryota</taxon>
        <taxon>Metazoa</taxon>
        <taxon>Chordata</taxon>
        <taxon>Craniata</taxon>
        <taxon>Vertebrata</taxon>
        <taxon>Euteleostomi</taxon>
        <taxon>Actinopterygii</taxon>
        <taxon>Neopterygii</taxon>
        <taxon>Teleostei</taxon>
        <taxon>Anguilliformes</taxon>
        <taxon>Synaphobranchidae</taxon>
        <taxon>Synaphobranchus</taxon>
    </lineage>
</organism>
<proteinExistence type="predicted"/>
<keyword evidence="2" id="KW-1185">Reference proteome</keyword>
<name>A0A9Q1EHX3_SYNKA</name>
<gene>
    <name evidence="1" type="ORF">SKAU_G00358880</name>
</gene>
<accession>A0A9Q1EHX3</accession>
<dbReference type="AlphaFoldDB" id="A0A9Q1EHX3"/>
<reference evidence="1" key="1">
    <citation type="journal article" date="2023" name="Science">
        <title>Genome structures resolve the early diversification of teleost fishes.</title>
        <authorList>
            <person name="Parey E."/>
            <person name="Louis A."/>
            <person name="Montfort J."/>
            <person name="Bouchez O."/>
            <person name="Roques C."/>
            <person name="Iampietro C."/>
            <person name="Lluch J."/>
            <person name="Castinel A."/>
            <person name="Donnadieu C."/>
            <person name="Desvignes T."/>
            <person name="Floi Bucao C."/>
            <person name="Jouanno E."/>
            <person name="Wen M."/>
            <person name="Mejri S."/>
            <person name="Dirks R."/>
            <person name="Jansen H."/>
            <person name="Henkel C."/>
            <person name="Chen W.J."/>
            <person name="Zahm M."/>
            <person name="Cabau C."/>
            <person name="Klopp C."/>
            <person name="Thompson A.W."/>
            <person name="Robinson-Rechavi M."/>
            <person name="Braasch I."/>
            <person name="Lecointre G."/>
            <person name="Bobe J."/>
            <person name="Postlethwait J.H."/>
            <person name="Berthelot C."/>
            <person name="Roest Crollius H."/>
            <person name="Guiguen Y."/>
        </authorList>
    </citation>
    <scope>NUCLEOTIDE SEQUENCE</scope>
    <source>
        <strain evidence="1">WJC10195</strain>
    </source>
</reference>
<comment type="caution">
    <text evidence="1">The sequence shown here is derived from an EMBL/GenBank/DDBJ whole genome shotgun (WGS) entry which is preliminary data.</text>
</comment>